<dbReference type="SUPFAM" id="SSF50044">
    <property type="entry name" value="SH3-domain"/>
    <property type="match status" value="1"/>
</dbReference>
<feature type="region of interest" description="Disordered" evidence="6">
    <location>
        <begin position="361"/>
        <end position="385"/>
    </location>
</feature>
<dbReference type="SMART" id="SM00454">
    <property type="entry name" value="SAM"/>
    <property type="match status" value="2"/>
</dbReference>
<feature type="repeat" description="ANK" evidence="4">
    <location>
        <begin position="202"/>
        <end position="230"/>
    </location>
</feature>
<feature type="domain" description="SAM" evidence="8">
    <location>
        <begin position="592"/>
        <end position="655"/>
    </location>
</feature>
<dbReference type="Pfam" id="PF07653">
    <property type="entry name" value="SH3_2"/>
    <property type="match status" value="1"/>
</dbReference>
<dbReference type="PROSITE" id="PS50297">
    <property type="entry name" value="ANK_REP_REGION"/>
    <property type="match status" value="5"/>
</dbReference>
<dbReference type="Gene3D" id="1.25.40.20">
    <property type="entry name" value="Ankyrin repeat-containing domain"/>
    <property type="match status" value="3"/>
</dbReference>
<dbReference type="Gene3D" id="2.30.30.40">
    <property type="entry name" value="SH3 Domains"/>
    <property type="match status" value="1"/>
</dbReference>
<feature type="repeat" description="ANK" evidence="4">
    <location>
        <begin position="62"/>
        <end position="94"/>
    </location>
</feature>
<accession>A0A6P7SCE9</accession>
<gene>
    <name evidence="10" type="primary">LOC115211584</name>
</gene>
<reference evidence="10" key="1">
    <citation type="submission" date="2025-08" db="UniProtKB">
        <authorList>
            <consortium name="RefSeq"/>
        </authorList>
    </citation>
    <scope>IDENTIFICATION</scope>
</reference>
<dbReference type="InterPro" id="IPR035497">
    <property type="entry name" value="Caskin1/2_SAM_1"/>
</dbReference>
<feature type="repeat" description="ANK" evidence="4">
    <location>
        <begin position="95"/>
        <end position="127"/>
    </location>
</feature>
<feature type="region of interest" description="Disordered" evidence="6">
    <location>
        <begin position="1075"/>
        <end position="1096"/>
    </location>
</feature>
<dbReference type="SMART" id="SM00248">
    <property type="entry name" value="ANK"/>
    <property type="match status" value="6"/>
</dbReference>
<dbReference type="InterPro" id="IPR001452">
    <property type="entry name" value="SH3_domain"/>
</dbReference>
<evidence type="ECO:0000259" key="8">
    <source>
        <dbReference type="PROSITE" id="PS50105"/>
    </source>
</evidence>
<feature type="region of interest" description="Disordered" evidence="6">
    <location>
        <begin position="486"/>
        <end position="515"/>
    </location>
</feature>
<feature type="region of interest" description="Disordered" evidence="6">
    <location>
        <begin position="1114"/>
        <end position="1137"/>
    </location>
</feature>
<dbReference type="RefSeq" id="XP_029636002.1">
    <property type="nucleotide sequence ID" value="XM_029780142.2"/>
</dbReference>
<feature type="region of interest" description="Disordered" evidence="6">
    <location>
        <begin position="1188"/>
        <end position="1208"/>
    </location>
</feature>
<dbReference type="InterPro" id="IPR013761">
    <property type="entry name" value="SAM/pointed_sf"/>
</dbReference>
<feature type="repeat" description="ANK" evidence="4">
    <location>
        <begin position="234"/>
        <end position="266"/>
    </location>
</feature>
<dbReference type="SMART" id="SM00326">
    <property type="entry name" value="SH3"/>
    <property type="match status" value="1"/>
</dbReference>
<dbReference type="Gene3D" id="1.10.150.50">
    <property type="entry name" value="Transcription Factor, Ets-1"/>
    <property type="match status" value="2"/>
</dbReference>
<keyword evidence="9" id="KW-1185">Reference proteome</keyword>
<dbReference type="InterPro" id="IPR033635">
    <property type="entry name" value="ANKS1/Caskin"/>
</dbReference>
<keyword evidence="1 5" id="KW-0728">SH3 domain</keyword>
<dbReference type="SUPFAM" id="SSF47769">
    <property type="entry name" value="SAM/Pointed domain"/>
    <property type="match status" value="2"/>
</dbReference>
<dbReference type="InterPro" id="IPR036028">
    <property type="entry name" value="SH3-like_dom_sf"/>
</dbReference>
<dbReference type="Pfam" id="PF00023">
    <property type="entry name" value="Ank"/>
    <property type="match status" value="1"/>
</dbReference>
<feature type="compositionally biased region" description="Basic and acidic residues" evidence="6">
    <location>
        <begin position="788"/>
        <end position="799"/>
    </location>
</feature>
<feature type="compositionally biased region" description="Polar residues" evidence="6">
    <location>
        <begin position="495"/>
        <end position="515"/>
    </location>
</feature>
<dbReference type="KEGG" id="osn:115211584"/>
<feature type="region of interest" description="Disordered" evidence="6">
    <location>
        <begin position="402"/>
        <end position="434"/>
    </location>
</feature>
<evidence type="ECO:0000256" key="2">
    <source>
        <dbReference type="ARBA" id="ARBA00022737"/>
    </source>
</evidence>
<feature type="compositionally biased region" description="Low complexity" evidence="6">
    <location>
        <begin position="361"/>
        <end position="373"/>
    </location>
</feature>
<feature type="region of interest" description="Disordered" evidence="6">
    <location>
        <begin position="1268"/>
        <end position="1334"/>
    </location>
</feature>
<protein>
    <submittedName>
        <fullName evidence="10">Caskin-1 isoform X1</fullName>
    </submittedName>
</protein>
<feature type="repeat" description="ANK" evidence="4">
    <location>
        <begin position="128"/>
        <end position="160"/>
    </location>
</feature>
<evidence type="ECO:0000256" key="5">
    <source>
        <dbReference type="PROSITE-ProRule" id="PRU00192"/>
    </source>
</evidence>
<evidence type="ECO:0000313" key="9">
    <source>
        <dbReference type="Proteomes" id="UP000515154"/>
    </source>
</evidence>
<dbReference type="Pfam" id="PF00536">
    <property type="entry name" value="SAM_1"/>
    <property type="match status" value="2"/>
</dbReference>
<evidence type="ECO:0000256" key="1">
    <source>
        <dbReference type="ARBA" id="ARBA00022443"/>
    </source>
</evidence>
<dbReference type="InterPro" id="IPR002110">
    <property type="entry name" value="Ankyrin_rpt"/>
</dbReference>
<dbReference type="FunFam" id="1.10.150.50:FF:000028">
    <property type="entry name" value="caskin-2 isoform X2"/>
    <property type="match status" value="1"/>
</dbReference>
<feature type="domain" description="SAM" evidence="8">
    <location>
        <begin position="661"/>
        <end position="725"/>
    </location>
</feature>
<name>A0A6P7SCE9_9MOLL</name>
<evidence type="ECO:0000256" key="4">
    <source>
        <dbReference type="PROSITE-ProRule" id="PRU00023"/>
    </source>
</evidence>
<evidence type="ECO:0000256" key="6">
    <source>
        <dbReference type="SAM" id="MobiDB-lite"/>
    </source>
</evidence>
<proteinExistence type="predicted"/>
<feature type="compositionally biased region" description="Low complexity" evidence="6">
    <location>
        <begin position="757"/>
        <end position="773"/>
    </location>
</feature>
<dbReference type="CDD" id="cd09497">
    <property type="entry name" value="SAM_caskin1_2_repeat1"/>
    <property type="match status" value="1"/>
</dbReference>
<feature type="compositionally biased region" description="Low complexity" evidence="6">
    <location>
        <begin position="1192"/>
        <end position="1208"/>
    </location>
</feature>
<feature type="compositionally biased region" description="Polar residues" evidence="6">
    <location>
        <begin position="402"/>
        <end position="414"/>
    </location>
</feature>
<dbReference type="Proteomes" id="UP000515154">
    <property type="component" value="Linkage group LG5"/>
</dbReference>
<evidence type="ECO:0000313" key="10">
    <source>
        <dbReference type="RefSeq" id="XP_029636002.1"/>
    </source>
</evidence>
<dbReference type="SUPFAM" id="SSF48403">
    <property type="entry name" value="Ankyrin repeat"/>
    <property type="match status" value="1"/>
</dbReference>
<keyword evidence="2" id="KW-0677">Repeat</keyword>
<organism evidence="9 10">
    <name type="scientific">Octopus sinensis</name>
    <name type="common">East Asian common octopus</name>
    <dbReference type="NCBI Taxonomy" id="2607531"/>
    <lineage>
        <taxon>Eukaryota</taxon>
        <taxon>Metazoa</taxon>
        <taxon>Spiralia</taxon>
        <taxon>Lophotrochozoa</taxon>
        <taxon>Mollusca</taxon>
        <taxon>Cephalopoda</taxon>
        <taxon>Coleoidea</taxon>
        <taxon>Octopodiformes</taxon>
        <taxon>Octopoda</taxon>
        <taxon>Incirrata</taxon>
        <taxon>Octopodidae</taxon>
        <taxon>Octopus</taxon>
    </lineage>
</organism>
<dbReference type="PROSITE" id="PS50088">
    <property type="entry name" value="ANK_REPEAT"/>
    <property type="match status" value="5"/>
</dbReference>
<dbReference type="PANTHER" id="PTHR24174">
    <property type="entry name" value="ANKYRIN REPEAT AND STERILE ALPHA MOTIF DOMAIN-CONTAINING PROTEIN 1"/>
    <property type="match status" value="1"/>
</dbReference>
<feature type="domain" description="SH3" evidence="7">
    <location>
        <begin position="295"/>
        <end position="360"/>
    </location>
</feature>
<keyword evidence="3 4" id="KW-0040">ANK repeat</keyword>
<dbReference type="InterPro" id="IPR036770">
    <property type="entry name" value="Ankyrin_rpt-contain_sf"/>
</dbReference>
<feature type="region of interest" description="Disordered" evidence="6">
    <location>
        <begin position="738"/>
        <end position="816"/>
    </location>
</feature>
<dbReference type="PROSITE" id="PS50105">
    <property type="entry name" value="SAM_DOMAIN"/>
    <property type="match status" value="2"/>
</dbReference>
<feature type="region of interest" description="Disordered" evidence="6">
    <location>
        <begin position="1003"/>
        <end position="1040"/>
    </location>
</feature>
<dbReference type="PROSITE" id="PS50002">
    <property type="entry name" value="SH3"/>
    <property type="match status" value="1"/>
</dbReference>
<dbReference type="InterPro" id="IPR001660">
    <property type="entry name" value="SAM"/>
</dbReference>
<dbReference type="PRINTS" id="PR01415">
    <property type="entry name" value="ANKYRIN"/>
</dbReference>
<feature type="compositionally biased region" description="Polar residues" evidence="6">
    <location>
        <begin position="800"/>
        <end position="811"/>
    </location>
</feature>
<evidence type="ECO:0000259" key="7">
    <source>
        <dbReference type="PROSITE" id="PS50002"/>
    </source>
</evidence>
<dbReference type="Pfam" id="PF12796">
    <property type="entry name" value="Ank_2"/>
    <property type="match status" value="2"/>
</dbReference>
<dbReference type="PANTHER" id="PTHR24174:SF16">
    <property type="entry name" value="CASKIN-2"/>
    <property type="match status" value="1"/>
</dbReference>
<evidence type="ECO:0000256" key="3">
    <source>
        <dbReference type="ARBA" id="ARBA00023043"/>
    </source>
</evidence>
<sequence length="1353" mass="148983">MGKDQDLTNAIKNQDISTIQKILTKAVRPVKNNGNKMRTLERKSLELINSKAKFNVNYQDADGVSYLHHAALMGNTEVLNLLLQTGIDVTLKDNKGMIALHYAAWQGKVEPVRLLLEHGSPVDEKADDGGTALHLASQHGHYDVVNMLLVQHADPRIVNNAHRTPIDSACEFGRFRVVELLIKSSQCQELLKDQADDMVDNEHTTCLHLAARNGHTDIVKLLIQNGVNINRCTLQGTCLHAAALFGKIDVVRLLLECGADVNQSNSYDQTALDIVNRFTTVRAAKELKALLKEASFAVKARAIKEHSNQYDIHGLAFKEGEYIKVLEQKADGIWKGCVIHNDRMSKPGYFPADHVVLVDSQSHSSSHSSSHNHINTKTPPLVPATGIQVPDLLNRNSLAYGTTKRTTSDGSGSDDTYPFPPPPPSPSAMTSNQSHDNVFIDTNHISSPPSCTGNVPCQPIQARVIVNNQLVSDHVGDWPNLQHNHFNGDIRTTTKDSPINSNRNSSASTDSGRGVSTVQLDTAVPIKNHHNFVNIQIKAQHRLSGQSYESGVSSRQSYHSTSSSSVASLDQLEEGRYSSQANVADLFKTGLSDSEILLTWLRDLRFEGYYDNFVSAGYDMPTISRMTPEDLTAIGITKPSHRKRLKADISRMNIYDGIPDYKPNDLLQWLKLLNLDYYHDTLLSQGYTTIDQVTEITWEDLEEIGIKLLGHQKKIILAIDRLKRIMAGTKRLSSLEQRSPYIEPLEPPAMNMSGQWSLDTGSNSSSDTTLTLTRPKKSTSGESLTEMHPFHPYREKEGSSGDQTPTSSSPGNLPPDYVAIQVKRSLSNNSSSDMSPIVESTDMTGQPITYQSFHIPSSNKRCSDVIEEKFPGTNGQLIIEDTLSDNVTRPSATVSPRVMVKPKPVAKIPAKSKQQGREMSPDLLDEKHSRELAVEALKSFNTMKSCSQSHEHIYDQPVVNLPKSPKPLVLPKSVSLNNNTSISTGCEPLSPMKPDADDYYPPIATKPKKVPPPPPPKRSNSMRVEGPKYNLPNRRSEPATPICMADSLSKSLPNSTTHHEEFANCVKTLSERFGKNMGNADAQDSSSNESDEMPPPPPPLAMDIITPRLHNYGIPSKGGRPTMDLSSNNPPSRLKKDTCPILKEKPAFLMQKFPINEKIIEDPPAPMALPTSTLDKSIPEQEEFVAKRKDSTLSVESNSSNSSVESNTLPFANENIGTIKQKNSPAALKLIEGLQADFDLTDVDHDNIGIRSNSTSLTSSSIERTHAKLNDDANDEPPQRPPLPKKYEASASPIIAPKPKLRPTPPPVEPKKPVEPPPKPAKPATTETGNVLHDIDNMLQNLTEELDAMLELS</sequence>